<dbReference type="SUPFAM" id="SSF53187">
    <property type="entry name" value="Zn-dependent exopeptidases"/>
    <property type="match status" value="2"/>
</dbReference>
<feature type="domain" description="Peptidase M14" evidence="11">
    <location>
        <begin position="719"/>
        <end position="967"/>
    </location>
</feature>
<reference evidence="12" key="1">
    <citation type="submission" date="2020-11" db="EMBL/GenBank/DDBJ databases">
        <authorList>
            <person name="Tran Van P."/>
        </authorList>
    </citation>
    <scope>NUCLEOTIDE SEQUENCE</scope>
</reference>
<feature type="active site" description="Proton donor/acceptor" evidence="10">
    <location>
        <position position="933"/>
    </location>
</feature>
<keyword evidence="9" id="KW-0482">Metalloprotease</keyword>
<dbReference type="GO" id="GO:0008270">
    <property type="term" value="F:zinc ion binding"/>
    <property type="evidence" value="ECO:0007669"/>
    <property type="project" value="InterPro"/>
</dbReference>
<evidence type="ECO:0000256" key="4">
    <source>
        <dbReference type="ARBA" id="ARBA00022670"/>
    </source>
</evidence>
<dbReference type="GO" id="GO:0005615">
    <property type="term" value="C:extracellular space"/>
    <property type="evidence" value="ECO:0007669"/>
    <property type="project" value="TreeGrafter"/>
</dbReference>
<dbReference type="PROSITE" id="PS00132">
    <property type="entry name" value="CARBOXYPEPT_ZN_1"/>
    <property type="match status" value="2"/>
</dbReference>
<name>A0A7R9FEL6_9NEOP</name>
<keyword evidence="7" id="KW-0378">Hydrolase</keyword>
<dbReference type="Gene3D" id="3.40.630.10">
    <property type="entry name" value="Zn peptidases"/>
    <property type="match status" value="4"/>
</dbReference>
<dbReference type="GO" id="GO:0004181">
    <property type="term" value="F:metallocarboxypeptidase activity"/>
    <property type="evidence" value="ECO:0007669"/>
    <property type="project" value="InterPro"/>
</dbReference>
<comment type="caution">
    <text evidence="10">Lacks conserved residue(s) required for the propagation of feature annotation.</text>
</comment>
<evidence type="ECO:0000313" key="12">
    <source>
        <dbReference type="EMBL" id="CAD7452123.1"/>
    </source>
</evidence>
<dbReference type="Pfam" id="PF00246">
    <property type="entry name" value="Peptidase_M14"/>
    <property type="match status" value="3"/>
</dbReference>
<dbReference type="PANTHER" id="PTHR11705">
    <property type="entry name" value="PROTEASE FAMILY M14 CARBOXYPEPTIDASE A,B"/>
    <property type="match status" value="1"/>
</dbReference>
<protein>
    <recommendedName>
        <fullName evidence="11">Peptidase M14 domain-containing protein</fullName>
    </recommendedName>
</protein>
<keyword evidence="5" id="KW-0479">Metal-binding</keyword>
<dbReference type="EMBL" id="OE000043">
    <property type="protein sequence ID" value="CAD7452123.1"/>
    <property type="molecule type" value="Genomic_DNA"/>
</dbReference>
<proteinExistence type="inferred from homology"/>
<dbReference type="AlphaFoldDB" id="A0A7R9FEL6"/>
<evidence type="ECO:0000256" key="9">
    <source>
        <dbReference type="ARBA" id="ARBA00023049"/>
    </source>
</evidence>
<organism evidence="12">
    <name type="scientific">Timema tahoe</name>
    <dbReference type="NCBI Taxonomy" id="61484"/>
    <lineage>
        <taxon>Eukaryota</taxon>
        <taxon>Metazoa</taxon>
        <taxon>Ecdysozoa</taxon>
        <taxon>Arthropoda</taxon>
        <taxon>Hexapoda</taxon>
        <taxon>Insecta</taxon>
        <taxon>Pterygota</taxon>
        <taxon>Neoptera</taxon>
        <taxon>Polyneoptera</taxon>
        <taxon>Phasmatodea</taxon>
        <taxon>Timematodea</taxon>
        <taxon>Timematoidea</taxon>
        <taxon>Timematidae</taxon>
        <taxon>Timema</taxon>
    </lineage>
</organism>
<comment type="cofactor">
    <cofactor evidence="1">
        <name>Zn(2+)</name>
        <dbReference type="ChEBI" id="CHEBI:29105"/>
    </cofactor>
</comment>
<dbReference type="SMART" id="SM00631">
    <property type="entry name" value="Zn_pept"/>
    <property type="match status" value="2"/>
</dbReference>
<evidence type="ECO:0000256" key="10">
    <source>
        <dbReference type="PROSITE-ProRule" id="PRU01379"/>
    </source>
</evidence>
<keyword evidence="3" id="KW-0121">Carboxypeptidase</keyword>
<dbReference type="InterPro" id="IPR057246">
    <property type="entry name" value="CARBOXYPEPT_ZN_1"/>
</dbReference>
<dbReference type="FunFam" id="3.40.630.10:FF:000084">
    <property type="entry name" value="Carboxypeptidase B2"/>
    <property type="match status" value="2"/>
</dbReference>
<accession>A0A7R9FEL6</accession>
<evidence type="ECO:0000256" key="2">
    <source>
        <dbReference type="ARBA" id="ARBA00005988"/>
    </source>
</evidence>
<evidence type="ECO:0000256" key="8">
    <source>
        <dbReference type="ARBA" id="ARBA00022833"/>
    </source>
</evidence>
<feature type="domain" description="Peptidase M14" evidence="11">
    <location>
        <begin position="480"/>
        <end position="592"/>
    </location>
</feature>
<evidence type="ECO:0000256" key="5">
    <source>
        <dbReference type="ARBA" id="ARBA00022723"/>
    </source>
</evidence>
<keyword evidence="6" id="KW-0732">Signal</keyword>
<dbReference type="PRINTS" id="PR00765">
    <property type="entry name" value="CRBOXYPTASEA"/>
</dbReference>
<dbReference type="PANTHER" id="PTHR11705:SF140">
    <property type="entry name" value="FI02848P-RELATED"/>
    <property type="match status" value="1"/>
</dbReference>
<comment type="similarity">
    <text evidence="2 10">Belongs to the peptidase M14 family.</text>
</comment>
<dbReference type="InterPro" id="IPR000834">
    <property type="entry name" value="Peptidase_M14"/>
</dbReference>
<keyword evidence="8" id="KW-0862">Zinc</keyword>
<keyword evidence="4" id="KW-0645">Protease</keyword>
<evidence type="ECO:0000259" key="11">
    <source>
        <dbReference type="PROSITE" id="PS52035"/>
    </source>
</evidence>
<evidence type="ECO:0000256" key="3">
    <source>
        <dbReference type="ARBA" id="ARBA00022645"/>
    </source>
</evidence>
<gene>
    <name evidence="12" type="ORF">TTEB3V08_LOCUS311</name>
</gene>
<sequence length="972" mass="107522">MPVEFGVTNNARHTSQKVAAPRYSSGGYTRLQAQRLVVPWVGRLPRATAVVDILGCKLKDELSHQMIGRPALQQWFIYSAASAKLRTRVCVEGDLETILGKTSFRTPDRDSNLDLPAISGLVYCKSSALNHATTEEAPYTGSSLILGGHTQSLYGCKQWPKHRDGPPLGLARLPLAPKVPYPPPFYNPHSTDDAPSSLRTEDSWVRAKPNFAWRGCPTPDVSCQLLQDEKGLVATQPPLHIILPLKDYNGPFMLTLANSSVDGLNLAQGAQTNFLKDTPSSLSYKPRHLGGNDITNFDISRCWCQRRVYSNLFGGKEKNNFGKKTILITPDRDSNLDLSVIGGPVHCESDALDHAATDVDHGYFEITLTVITDIGKLQFSPYSALYLHENAGTFALKLMNIKSATSRSKEHEGHLNYFKTYHRYRIAEGTTEMTSGACVADTCRFATVERRGSGVASDVASCTRHTFKVGGESHTTCTLRHNHTIKINFYLTRLSRRFSKIVKLENLGKSYEKRAIKLVKISTCFDQPKPVILIDAGIHAREWIAPAMALYIIHQLVENPDNTRLIQSVEWHIVPVLNPDGYEYSHTHGEHRRTLHPIGAIRLCADYANGKDFGGRQGPESMELMGTEIMVFNGENPDRPLFRSLVQHKSSALDHATTEAGQDSLVGNCFALSPKTEVTKCRNPRSCNYIGTKPFSELETSALRDHVLKYKEVIKLYMSFHSFGRIRTYLLQLVTNYPSLVTVENIGFTYEGRPIVIAKISSGGQGSRPVIAIEAGIHAREWIAPATAVYIINQLVENSENYDLIRHVDWHIVPVTNPDVTGASSNPCDETYGGTHAFSESETTAYHNYILGNKDRIKLYIATHSYGNYFLYPWGYTSALPSDWRNLDNLAHKANAAQVYAGAPSYAIGNAAAGGSDDWVKAVGGVNYSYTIELPGGGSTGFDLPASQIARTVSTFFPAVRVLGEYIRDNFA</sequence>
<evidence type="ECO:0000256" key="7">
    <source>
        <dbReference type="ARBA" id="ARBA00022801"/>
    </source>
</evidence>
<dbReference type="GO" id="GO:0006508">
    <property type="term" value="P:proteolysis"/>
    <property type="evidence" value="ECO:0007669"/>
    <property type="project" value="UniProtKB-KW"/>
</dbReference>
<evidence type="ECO:0000256" key="6">
    <source>
        <dbReference type="ARBA" id="ARBA00022729"/>
    </source>
</evidence>
<dbReference type="PROSITE" id="PS52035">
    <property type="entry name" value="PEPTIDASE_M14"/>
    <property type="match status" value="2"/>
</dbReference>
<evidence type="ECO:0000256" key="1">
    <source>
        <dbReference type="ARBA" id="ARBA00001947"/>
    </source>
</evidence>